<accession>A0A103Y218</accession>
<protein>
    <submittedName>
        <fullName evidence="3">Late embryogenesis abundant protein, LEA-14</fullName>
    </submittedName>
</protein>
<name>A0A103Y218_CYNCS</name>
<keyword evidence="1" id="KW-1133">Transmembrane helix</keyword>
<proteinExistence type="predicted"/>
<feature type="transmembrane region" description="Helical" evidence="1">
    <location>
        <begin position="12"/>
        <end position="33"/>
    </location>
</feature>
<keyword evidence="1" id="KW-0812">Transmembrane</keyword>
<gene>
    <name evidence="3" type="ORF">Ccrd_020656</name>
</gene>
<evidence type="ECO:0000313" key="4">
    <source>
        <dbReference type="Proteomes" id="UP000243975"/>
    </source>
</evidence>
<dbReference type="AlphaFoldDB" id="A0A103Y218"/>
<dbReference type="Gramene" id="KVI01076">
    <property type="protein sequence ID" value="KVI01076"/>
    <property type="gene ID" value="Ccrd_020656"/>
</dbReference>
<dbReference type="Gene3D" id="2.60.40.1820">
    <property type="match status" value="1"/>
</dbReference>
<dbReference type="PANTHER" id="PTHR31852">
    <property type="entry name" value="LATE EMBRYOGENESIS ABUNDANT (LEA) HYDROXYPROLINE-RICH GLYCOPROTEIN FAMILY"/>
    <property type="match status" value="1"/>
</dbReference>
<keyword evidence="1" id="KW-0472">Membrane</keyword>
<evidence type="ECO:0000256" key="1">
    <source>
        <dbReference type="SAM" id="Phobius"/>
    </source>
</evidence>
<evidence type="ECO:0000259" key="2">
    <source>
        <dbReference type="Pfam" id="PF03168"/>
    </source>
</evidence>
<keyword evidence="4" id="KW-1185">Reference proteome</keyword>
<comment type="caution">
    <text evidence="3">The sequence shown here is derived from an EMBL/GenBank/DDBJ whole genome shotgun (WGS) entry which is preliminary data.</text>
</comment>
<dbReference type="EMBL" id="LEKV01003133">
    <property type="protein sequence ID" value="KVI01076.1"/>
    <property type="molecule type" value="Genomic_DNA"/>
</dbReference>
<dbReference type="InterPro" id="IPR055301">
    <property type="entry name" value="Lea14-like_2"/>
</dbReference>
<organism evidence="3 4">
    <name type="scientific">Cynara cardunculus var. scolymus</name>
    <name type="common">Globe artichoke</name>
    <name type="synonym">Cynara scolymus</name>
    <dbReference type="NCBI Taxonomy" id="59895"/>
    <lineage>
        <taxon>Eukaryota</taxon>
        <taxon>Viridiplantae</taxon>
        <taxon>Streptophyta</taxon>
        <taxon>Embryophyta</taxon>
        <taxon>Tracheophyta</taxon>
        <taxon>Spermatophyta</taxon>
        <taxon>Magnoliopsida</taxon>
        <taxon>eudicotyledons</taxon>
        <taxon>Gunneridae</taxon>
        <taxon>Pentapetalae</taxon>
        <taxon>asterids</taxon>
        <taxon>campanulids</taxon>
        <taxon>Asterales</taxon>
        <taxon>Asteraceae</taxon>
        <taxon>Carduoideae</taxon>
        <taxon>Cardueae</taxon>
        <taxon>Carduinae</taxon>
        <taxon>Cynara</taxon>
    </lineage>
</organism>
<dbReference type="STRING" id="59895.A0A103Y218"/>
<dbReference type="InterPro" id="IPR004864">
    <property type="entry name" value="LEA_2"/>
</dbReference>
<sequence>MAKSRRPLKIFCSVTVVLLIIILVTAITLYYTLFKPKQPKITTQSVTLDSFSQNLGDLTDLNATLGVLITIKNPNYGGFNYRNSTTYLTYRGDLVAEAPIIEDSIPARGQHDVSMTVLVVGKRLIGNPDFSKDLGTKVLNFTSTTTLKGKAVVLKVFKKKATTFCSCDISINIRYNNSTSVCKSKVLQTQPDFVHQFYSDRSTGGLGFEDLNDPLAAGRKKEEILSVLKVLAVKYGNPDAVEPPSYMVCLQKLNELGWPKDGPLYCIAMGLFGDKENREPWLMIPSKFKVDWVKTIGDKQVYKDINDVYKLIYGYFCTLIDMLTYKEERLFHFAVVVQHQHQNPSLHALSKHAGAFVFASPMVLFTKLCLSEYGIHSQSVALPEKT</sequence>
<dbReference type="SUPFAM" id="SSF117070">
    <property type="entry name" value="LEA14-like"/>
    <property type="match status" value="1"/>
</dbReference>
<evidence type="ECO:0000313" key="3">
    <source>
        <dbReference type="EMBL" id="KVI01076.1"/>
    </source>
</evidence>
<feature type="domain" description="Late embryogenesis abundant protein LEA-2 subgroup" evidence="2">
    <location>
        <begin position="69"/>
        <end position="162"/>
    </location>
</feature>
<dbReference type="Proteomes" id="UP000243975">
    <property type="component" value="Unassembled WGS sequence"/>
</dbReference>
<dbReference type="Pfam" id="PF03168">
    <property type="entry name" value="LEA_2"/>
    <property type="match status" value="1"/>
</dbReference>
<reference evidence="3 4" key="1">
    <citation type="journal article" date="2016" name="Sci. Rep.">
        <title>The genome sequence of the outbreeding globe artichoke constructed de novo incorporating a phase-aware low-pass sequencing strategy of F1 progeny.</title>
        <authorList>
            <person name="Scaglione D."/>
            <person name="Reyes-Chin-Wo S."/>
            <person name="Acquadro A."/>
            <person name="Froenicke L."/>
            <person name="Portis E."/>
            <person name="Beitel C."/>
            <person name="Tirone M."/>
            <person name="Mauro R."/>
            <person name="Lo Monaco A."/>
            <person name="Mauromicale G."/>
            <person name="Faccioli P."/>
            <person name="Cattivelli L."/>
            <person name="Rieseberg L."/>
            <person name="Michelmore R."/>
            <person name="Lanteri S."/>
        </authorList>
    </citation>
    <scope>NUCLEOTIDE SEQUENCE [LARGE SCALE GENOMIC DNA]</scope>
    <source>
        <strain evidence="3">2C</strain>
    </source>
</reference>